<gene>
    <name evidence="6" type="ORF">DFR24_4713</name>
</gene>
<feature type="active site" description="Proton acceptor" evidence="4">
    <location>
        <position position="191"/>
    </location>
</feature>
<dbReference type="PROSITE" id="PS51006">
    <property type="entry name" value="PABS_2"/>
    <property type="match status" value="1"/>
</dbReference>
<evidence type="ECO:0000313" key="6">
    <source>
        <dbReference type="EMBL" id="TDU24443.1"/>
    </source>
</evidence>
<dbReference type="OrthoDB" id="117774at2"/>
<dbReference type="CDD" id="cd02440">
    <property type="entry name" value="AdoMet_MTases"/>
    <property type="match status" value="1"/>
</dbReference>
<organism evidence="6 7">
    <name type="scientific">Panacagrimonas perspica</name>
    <dbReference type="NCBI Taxonomy" id="381431"/>
    <lineage>
        <taxon>Bacteria</taxon>
        <taxon>Pseudomonadati</taxon>
        <taxon>Pseudomonadota</taxon>
        <taxon>Gammaproteobacteria</taxon>
        <taxon>Nevskiales</taxon>
        <taxon>Nevskiaceae</taxon>
        <taxon>Panacagrimonas</taxon>
    </lineage>
</organism>
<name>A0A4S3K0I4_9GAMM</name>
<evidence type="ECO:0000256" key="1">
    <source>
        <dbReference type="ARBA" id="ARBA00007867"/>
    </source>
</evidence>
<feature type="domain" description="PABS" evidence="5">
    <location>
        <begin position="36"/>
        <end position="277"/>
    </location>
</feature>
<dbReference type="AlphaFoldDB" id="A0A4S3K0I4"/>
<dbReference type="InterPro" id="IPR030374">
    <property type="entry name" value="PABS"/>
</dbReference>
<reference evidence="6 7" key="1">
    <citation type="submission" date="2019-03" db="EMBL/GenBank/DDBJ databases">
        <title>Genomic Encyclopedia of Type Strains, Phase IV (KMG-IV): sequencing the most valuable type-strain genomes for metagenomic binning, comparative biology and taxonomic classification.</title>
        <authorList>
            <person name="Goeker M."/>
        </authorList>
    </citation>
    <scope>NUCLEOTIDE SEQUENCE [LARGE SCALE GENOMIC DNA]</scope>
    <source>
        <strain evidence="6 7">DSM 26377</strain>
    </source>
</reference>
<dbReference type="NCBIfam" id="NF037959">
    <property type="entry name" value="MFS_SpdSyn"/>
    <property type="match status" value="1"/>
</dbReference>
<dbReference type="PANTHER" id="PTHR43317:SF11">
    <property type="entry name" value="POLYAMINE AMINOPROPYLTRANSFERASE 2"/>
    <property type="match status" value="1"/>
</dbReference>
<comment type="similarity">
    <text evidence="1">Belongs to the spermidine/spermine synthase family.</text>
</comment>
<comment type="caution">
    <text evidence="6">The sequence shown here is derived from an EMBL/GenBank/DDBJ whole genome shotgun (WGS) entry which is preliminary data.</text>
</comment>
<proteinExistence type="inferred from homology"/>
<evidence type="ECO:0000256" key="3">
    <source>
        <dbReference type="ARBA" id="ARBA00023115"/>
    </source>
</evidence>
<evidence type="ECO:0000256" key="2">
    <source>
        <dbReference type="ARBA" id="ARBA00022679"/>
    </source>
</evidence>
<evidence type="ECO:0000256" key="4">
    <source>
        <dbReference type="PROSITE-ProRule" id="PRU00354"/>
    </source>
</evidence>
<keyword evidence="2 4" id="KW-0808">Transferase</keyword>
<evidence type="ECO:0000259" key="5">
    <source>
        <dbReference type="PROSITE" id="PS51006"/>
    </source>
</evidence>
<dbReference type="SUPFAM" id="SSF53335">
    <property type="entry name" value="S-adenosyl-L-methionine-dependent methyltransferases"/>
    <property type="match status" value="1"/>
</dbReference>
<dbReference type="Proteomes" id="UP000295341">
    <property type="component" value="Unassembled WGS sequence"/>
</dbReference>
<dbReference type="Pfam" id="PF01564">
    <property type="entry name" value="Spermine_synth"/>
    <property type="match status" value="1"/>
</dbReference>
<dbReference type="EMBL" id="SOBT01000012">
    <property type="protein sequence ID" value="TDU24443.1"/>
    <property type="molecule type" value="Genomic_DNA"/>
</dbReference>
<keyword evidence="3 4" id="KW-0620">Polyamine biosynthesis</keyword>
<dbReference type="PANTHER" id="PTHR43317">
    <property type="entry name" value="THERMOSPERMINE SYNTHASE ACAULIS5"/>
    <property type="match status" value="1"/>
</dbReference>
<dbReference type="GO" id="GO:0016740">
    <property type="term" value="F:transferase activity"/>
    <property type="evidence" value="ECO:0007669"/>
    <property type="project" value="UniProtKB-UniRule"/>
</dbReference>
<evidence type="ECO:0000313" key="7">
    <source>
        <dbReference type="Proteomes" id="UP000295341"/>
    </source>
</evidence>
<dbReference type="GO" id="GO:0006596">
    <property type="term" value="P:polyamine biosynthetic process"/>
    <property type="evidence" value="ECO:0007669"/>
    <property type="project" value="UniProtKB-UniRule"/>
</dbReference>
<sequence length="321" mass="35250">MSARHANGLLDPAAVSDPLDPLADSQIWEVPVVFPDGRYIAYLNEPIPEPVAVPELLKRLRNGRYAKPFVLEDGEYRQLHLGLRFTQSRMSLKAPDALSLAYTRKMMAFLLFQPQPKHVVIVGLGGGSLTKFCYRQLPHARITTVEIDQSVIELAPLFQVPRPNARLRIVHADGAEYFATTHQSADVVLVDGCDQHGIAPALCEERFYASVRARLRPGGLLVVNLVGTVGRSDALIRSIAKIFDEQVLVVPVSVGGNRIALAFCNPAWPPDWPQVDQRAVALGKHHGLDLPGFSKRLQANARKALKPSPLKPARKPPAQTG</sequence>
<accession>A0A4S3K0I4</accession>
<keyword evidence="7" id="KW-1185">Reference proteome</keyword>
<protein>
    <submittedName>
        <fullName evidence="6">Spermidine synthase</fullName>
    </submittedName>
</protein>
<dbReference type="Gene3D" id="3.40.50.150">
    <property type="entry name" value="Vaccinia Virus protein VP39"/>
    <property type="match status" value="1"/>
</dbReference>
<dbReference type="InterPro" id="IPR029063">
    <property type="entry name" value="SAM-dependent_MTases_sf"/>
</dbReference>
<dbReference type="RefSeq" id="WP_133883845.1">
    <property type="nucleotide sequence ID" value="NZ_MWIN01000025.1"/>
</dbReference>